<dbReference type="Gene3D" id="3.40.50.12230">
    <property type="match status" value="1"/>
</dbReference>
<reference evidence="9" key="1">
    <citation type="journal article" date="2019" name="Int. J. Syst. Evol. Microbiol.">
        <title>The Global Catalogue of Microorganisms (GCM) 10K type strain sequencing project: providing services to taxonomists for standard genome sequencing and annotation.</title>
        <authorList>
            <consortium name="The Broad Institute Genomics Platform"/>
            <consortium name="The Broad Institute Genome Sequencing Center for Infectious Disease"/>
            <person name="Wu L."/>
            <person name="Ma J."/>
        </authorList>
    </citation>
    <scope>NUCLEOTIDE SEQUENCE [LARGE SCALE GENOMIC DNA]</scope>
    <source>
        <strain evidence="9">KCTC 52042</strain>
    </source>
</reference>
<evidence type="ECO:0000256" key="3">
    <source>
        <dbReference type="ARBA" id="ARBA00022679"/>
    </source>
</evidence>
<gene>
    <name evidence="5 8" type="primary">fmt</name>
    <name evidence="8" type="ORF">ACFSVN_04265</name>
</gene>
<comment type="similarity">
    <text evidence="1 5">Belongs to the Fmt family.</text>
</comment>
<comment type="catalytic activity">
    <reaction evidence="5">
        <text>L-methionyl-tRNA(fMet) + (6R)-10-formyltetrahydrofolate = N-formyl-L-methionyl-tRNA(fMet) + (6S)-5,6,7,8-tetrahydrofolate + H(+)</text>
        <dbReference type="Rhea" id="RHEA:24380"/>
        <dbReference type="Rhea" id="RHEA-COMP:9952"/>
        <dbReference type="Rhea" id="RHEA-COMP:9953"/>
        <dbReference type="ChEBI" id="CHEBI:15378"/>
        <dbReference type="ChEBI" id="CHEBI:57453"/>
        <dbReference type="ChEBI" id="CHEBI:78530"/>
        <dbReference type="ChEBI" id="CHEBI:78844"/>
        <dbReference type="ChEBI" id="CHEBI:195366"/>
        <dbReference type="EC" id="2.1.2.9"/>
    </reaction>
</comment>
<proteinExistence type="inferred from homology"/>
<comment type="function">
    <text evidence="5">Attaches a formyl group to the free amino group of methionyl-tRNA(fMet). The formyl group appears to play a dual role in the initiator identity of N-formylmethionyl-tRNA by promoting its recognition by IF2 and preventing the misappropriation of this tRNA by the elongation apparatus.</text>
</comment>
<evidence type="ECO:0000256" key="1">
    <source>
        <dbReference type="ARBA" id="ARBA00010699"/>
    </source>
</evidence>
<accession>A0ABW5JHU9</accession>
<evidence type="ECO:0000256" key="2">
    <source>
        <dbReference type="ARBA" id="ARBA00012261"/>
    </source>
</evidence>
<dbReference type="SUPFAM" id="SSF50486">
    <property type="entry name" value="FMT C-terminal domain-like"/>
    <property type="match status" value="1"/>
</dbReference>
<feature type="domain" description="Formyl transferase N-terminal" evidence="6">
    <location>
        <begin position="1"/>
        <end position="178"/>
    </location>
</feature>
<comment type="caution">
    <text evidence="8">The sequence shown here is derived from an EMBL/GenBank/DDBJ whole genome shotgun (WGS) entry which is preliminary data.</text>
</comment>
<dbReference type="HAMAP" id="MF_00182">
    <property type="entry name" value="Formyl_trans"/>
    <property type="match status" value="1"/>
</dbReference>
<keyword evidence="9" id="KW-1185">Reference proteome</keyword>
<dbReference type="PANTHER" id="PTHR11138">
    <property type="entry name" value="METHIONYL-TRNA FORMYLTRANSFERASE"/>
    <property type="match status" value="1"/>
</dbReference>
<evidence type="ECO:0000256" key="5">
    <source>
        <dbReference type="HAMAP-Rule" id="MF_00182"/>
    </source>
</evidence>
<dbReference type="InterPro" id="IPR044135">
    <property type="entry name" value="Met-tRNA-FMT_C"/>
</dbReference>
<dbReference type="NCBIfam" id="TIGR00460">
    <property type="entry name" value="fmt"/>
    <property type="match status" value="1"/>
</dbReference>
<dbReference type="Proteomes" id="UP001597460">
    <property type="component" value="Unassembled WGS sequence"/>
</dbReference>
<dbReference type="Pfam" id="PF02911">
    <property type="entry name" value="Formyl_trans_C"/>
    <property type="match status" value="1"/>
</dbReference>
<evidence type="ECO:0000259" key="6">
    <source>
        <dbReference type="Pfam" id="PF00551"/>
    </source>
</evidence>
<feature type="binding site" evidence="5">
    <location>
        <begin position="108"/>
        <end position="111"/>
    </location>
    <ligand>
        <name>(6S)-5,6,7,8-tetrahydrofolate</name>
        <dbReference type="ChEBI" id="CHEBI:57453"/>
    </ligand>
</feature>
<name>A0ABW5JHU9_9BACT</name>
<feature type="domain" description="Formyl transferase C-terminal" evidence="7">
    <location>
        <begin position="202"/>
        <end position="297"/>
    </location>
</feature>
<dbReference type="InterPro" id="IPR002376">
    <property type="entry name" value="Formyl_transf_N"/>
</dbReference>
<dbReference type="EC" id="2.1.2.9" evidence="2 5"/>
<sequence>MNIVFMGSPEFAIPSLEQIHGSEHTIKAVVSNVDKRRGRGSKTSPTPVKAKALELGLTVIEVEDFESPEFIEQLRALEADLFVVVAFRILPASVLEIPRIGSVNLHASLLPKYRGAAPIHWAIINGEKETGCTVFFLDEKVDTGNILLQESISIGKNETTGQLYERLRQKGADLLLRSIDEIESQEYTLIEQNDLLATPAPKLFKNDCHLDFDRSAEEIHNKIRGLSPFPTAWANWNGEKLNIYKSALGPDIEISNGLLAERNGALLVGCENGTVELLEIQLPGKKRMTGAEFINGYEVQGSLS</sequence>
<keyword evidence="3 5" id="KW-0808">Transferase</keyword>
<dbReference type="GO" id="GO:0004479">
    <property type="term" value="F:methionyl-tRNA formyltransferase activity"/>
    <property type="evidence" value="ECO:0007669"/>
    <property type="project" value="UniProtKB-EC"/>
</dbReference>
<keyword evidence="4 5" id="KW-0648">Protein biosynthesis</keyword>
<dbReference type="InterPro" id="IPR005794">
    <property type="entry name" value="Fmt"/>
</dbReference>
<evidence type="ECO:0000259" key="7">
    <source>
        <dbReference type="Pfam" id="PF02911"/>
    </source>
</evidence>
<dbReference type="SUPFAM" id="SSF53328">
    <property type="entry name" value="Formyltransferase"/>
    <property type="match status" value="1"/>
</dbReference>
<dbReference type="RefSeq" id="WP_390299109.1">
    <property type="nucleotide sequence ID" value="NZ_JBHULI010000005.1"/>
</dbReference>
<evidence type="ECO:0000313" key="8">
    <source>
        <dbReference type="EMBL" id="MFD2531654.1"/>
    </source>
</evidence>
<dbReference type="CDD" id="cd08704">
    <property type="entry name" value="Met_tRNA_FMT_C"/>
    <property type="match status" value="1"/>
</dbReference>
<organism evidence="8 9">
    <name type="scientific">Gracilimonas halophila</name>
    <dbReference type="NCBI Taxonomy" id="1834464"/>
    <lineage>
        <taxon>Bacteria</taxon>
        <taxon>Pseudomonadati</taxon>
        <taxon>Balneolota</taxon>
        <taxon>Balneolia</taxon>
        <taxon>Balneolales</taxon>
        <taxon>Balneolaceae</taxon>
        <taxon>Gracilimonas</taxon>
    </lineage>
</organism>
<dbReference type="InterPro" id="IPR036477">
    <property type="entry name" value="Formyl_transf_N_sf"/>
</dbReference>
<dbReference type="InterPro" id="IPR005793">
    <property type="entry name" value="Formyl_trans_C"/>
</dbReference>
<dbReference type="EMBL" id="JBHULI010000005">
    <property type="protein sequence ID" value="MFD2531654.1"/>
    <property type="molecule type" value="Genomic_DNA"/>
</dbReference>
<dbReference type="CDD" id="cd08646">
    <property type="entry name" value="FMT_core_Met-tRNA-FMT_N"/>
    <property type="match status" value="1"/>
</dbReference>
<evidence type="ECO:0000313" key="9">
    <source>
        <dbReference type="Proteomes" id="UP001597460"/>
    </source>
</evidence>
<evidence type="ECO:0000256" key="4">
    <source>
        <dbReference type="ARBA" id="ARBA00022917"/>
    </source>
</evidence>
<dbReference type="PANTHER" id="PTHR11138:SF5">
    <property type="entry name" value="METHIONYL-TRNA FORMYLTRANSFERASE, MITOCHONDRIAL"/>
    <property type="match status" value="1"/>
</dbReference>
<protein>
    <recommendedName>
        <fullName evidence="2 5">Methionyl-tRNA formyltransferase</fullName>
        <ecNumber evidence="2 5">2.1.2.9</ecNumber>
    </recommendedName>
</protein>
<dbReference type="Pfam" id="PF00551">
    <property type="entry name" value="Formyl_trans_N"/>
    <property type="match status" value="1"/>
</dbReference>
<dbReference type="InterPro" id="IPR011034">
    <property type="entry name" value="Formyl_transferase-like_C_sf"/>
</dbReference>
<dbReference type="InterPro" id="IPR041711">
    <property type="entry name" value="Met-tRNA-FMT_N"/>
</dbReference>